<comment type="subunit">
    <text evidence="3">Heterohexadecamer of 8 large chains and 8 small chains; disulfide-linked. The disulfide link is formed within the large subunit homodimers.</text>
</comment>
<keyword evidence="6" id="KW-1185">Reference proteome</keyword>
<keyword evidence="1" id="KW-0488">Methylation</keyword>
<dbReference type="OrthoDB" id="898395at2759"/>
<dbReference type="AlphaFoldDB" id="A0A2G9GTT6"/>
<dbReference type="InterPro" id="IPR033966">
    <property type="entry name" value="RuBisCO"/>
</dbReference>
<dbReference type="PANTHER" id="PTHR42704">
    <property type="entry name" value="RIBULOSE BISPHOSPHATE CARBOXYLASE"/>
    <property type="match status" value="1"/>
</dbReference>
<dbReference type="SUPFAM" id="SSF51649">
    <property type="entry name" value="RuBisCo, C-terminal domain"/>
    <property type="match status" value="1"/>
</dbReference>
<evidence type="ECO:0000256" key="1">
    <source>
        <dbReference type="ARBA" id="ARBA00022481"/>
    </source>
</evidence>
<protein>
    <submittedName>
        <fullName evidence="5">Ribulose-bisphosphate carboxylase</fullName>
        <ecNumber evidence="5">4.1.1.39</ecNumber>
    </submittedName>
</protein>
<comment type="function">
    <text evidence="2">RuBisCO catalyzes two reactions: the carboxylation of D-ribulose 1,5-bisphosphate, the primary event in carbon dioxide fixation, as well as the oxidative fragmentation of the pentose substrate in the photorespiration process. Both reactions occur simultaneously and in competition at the same active site.</text>
</comment>
<dbReference type="EC" id="4.1.1.39" evidence="5"/>
<comment type="caution">
    <text evidence="5">The sequence shown here is derived from an EMBL/GenBank/DDBJ whole genome shotgun (WGS) entry which is preliminary data.</text>
</comment>
<evidence type="ECO:0000313" key="6">
    <source>
        <dbReference type="Proteomes" id="UP000231279"/>
    </source>
</evidence>
<organism evidence="5 6">
    <name type="scientific">Handroanthus impetiginosus</name>
    <dbReference type="NCBI Taxonomy" id="429701"/>
    <lineage>
        <taxon>Eukaryota</taxon>
        <taxon>Viridiplantae</taxon>
        <taxon>Streptophyta</taxon>
        <taxon>Embryophyta</taxon>
        <taxon>Tracheophyta</taxon>
        <taxon>Spermatophyta</taxon>
        <taxon>Magnoliopsida</taxon>
        <taxon>eudicotyledons</taxon>
        <taxon>Gunneridae</taxon>
        <taxon>Pentapetalae</taxon>
        <taxon>asterids</taxon>
        <taxon>lamiids</taxon>
        <taxon>Lamiales</taxon>
        <taxon>Bignoniaceae</taxon>
        <taxon>Crescentiina</taxon>
        <taxon>Tabebuia alliance</taxon>
        <taxon>Handroanthus</taxon>
    </lineage>
</organism>
<dbReference type="STRING" id="429701.A0A2G9GTT6"/>
<dbReference type="Pfam" id="PF00016">
    <property type="entry name" value="RuBisCO_large"/>
    <property type="match status" value="1"/>
</dbReference>
<keyword evidence="5" id="KW-0456">Lyase</keyword>
<dbReference type="PANTHER" id="PTHR42704:SF17">
    <property type="entry name" value="RIBULOSE BISPHOSPHATE CARBOXYLASE LARGE CHAIN"/>
    <property type="match status" value="1"/>
</dbReference>
<name>A0A2G9GTT6_9LAMI</name>
<proteinExistence type="predicted"/>
<gene>
    <name evidence="5" type="ORF">CDL12_18715</name>
</gene>
<dbReference type="GO" id="GO:0000287">
    <property type="term" value="F:magnesium ion binding"/>
    <property type="evidence" value="ECO:0007669"/>
    <property type="project" value="InterPro"/>
</dbReference>
<dbReference type="InterPro" id="IPR000685">
    <property type="entry name" value="RuBisCO_lsu_C"/>
</dbReference>
<evidence type="ECO:0000256" key="3">
    <source>
        <dbReference type="ARBA" id="ARBA00025888"/>
    </source>
</evidence>
<accession>A0A2G9GTT6</accession>
<sequence>MKFLGRKLSENETPHSNIINWFRRSASGVNSITSGGIHVWHLPALTEIFGDDSLLQLGGGTFEHPLGNHIQTEK</sequence>
<evidence type="ECO:0000259" key="4">
    <source>
        <dbReference type="Pfam" id="PF00016"/>
    </source>
</evidence>
<reference evidence="6" key="1">
    <citation type="journal article" date="2018" name="Gigascience">
        <title>Genome assembly of the Pink Ipe (Handroanthus impetiginosus, Bignoniaceae), a highly valued, ecologically keystone Neotropical timber forest tree.</title>
        <authorList>
            <person name="Silva-Junior O.B."/>
            <person name="Grattapaglia D."/>
            <person name="Novaes E."/>
            <person name="Collevatti R.G."/>
        </authorList>
    </citation>
    <scope>NUCLEOTIDE SEQUENCE [LARGE SCALE GENOMIC DNA]</scope>
    <source>
        <strain evidence="6">cv. UFG-1</strain>
    </source>
</reference>
<dbReference type="Gene3D" id="3.20.20.110">
    <property type="entry name" value="Ribulose bisphosphate carboxylase, large subunit, C-terminal domain"/>
    <property type="match status" value="1"/>
</dbReference>
<evidence type="ECO:0000313" key="5">
    <source>
        <dbReference type="EMBL" id="PIN08703.1"/>
    </source>
</evidence>
<evidence type="ECO:0000256" key="2">
    <source>
        <dbReference type="ARBA" id="ARBA00025664"/>
    </source>
</evidence>
<dbReference type="Proteomes" id="UP000231279">
    <property type="component" value="Unassembled WGS sequence"/>
</dbReference>
<dbReference type="InterPro" id="IPR036376">
    <property type="entry name" value="RuBisCO_lsu_C_sf"/>
</dbReference>
<dbReference type="GO" id="GO:0016984">
    <property type="term" value="F:ribulose-bisphosphate carboxylase activity"/>
    <property type="evidence" value="ECO:0007669"/>
    <property type="project" value="UniProtKB-EC"/>
</dbReference>
<dbReference type="EMBL" id="NKXS01003726">
    <property type="protein sequence ID" value="PIN08703.1"/>
    <property type="molecule type" value="Genomic_DNA"/>
</dbReference>
<feature type="domain" description="Ribulose bisphosphate carboxylase large subunit C-terminal" evidence="4">
    <location>
        <begin position="27"/>
        <end position="68"/>
    </location>
</feature>